<dbReference type="PANTHER" id="PTHR11134">
    <property type="entry name" value="ADAPTOR COMPLEX SUBUNIT BETA FAMILY MEMBER"/>
    <property type="match status" value="1"/>
</dbReference>
<protein>
    <submittedName>
        <fullName evidence="7">DgyrCDS7486</fullName>
    </submittedName>
</protein>
<evidence type="ECO:0000313" key="8">
    <source>
        <dbReference type="Proteomes" id="UP000549394"/>
    </source>
</evidence>
<keyword evidence="5" id="KW-0472">Membrane</keyword>
<sequence>MAGRDEIKALTTYLKGIQIDKNIDDSLLALRKILSSNARGLDITSILPICVQFLTSPSIIVKKLVCTLLTSPRCCENEDYIILSINTLLVDSSSPNPQLRALCVRTLHKLAIKSPSIVASVSLQAALRACKDTSPGVKRAGLLALADLDCERLNYVDDLYRMFRNDDDIIITNCIRCLSNVLEQHGNLTVPKALAYHLLNRVEKMDSFQVPILLNAIRNYNVNEKDKMELVNLLDPLLERPNLIVCQVTFYLMKRLLPESSYSQLATRTSKFISKMLNHLHPNITLSSIKFLKYLVVEYDLKRKFAITPVSIKPNDSNVLIIHKISLLNCLATEENGGHILKELTNLLRKTNSNRLFMVIVNEISTMAEQIPSIKEKCLDALYMAINNNTCNESLQTIVLCFLRLNARIPKSTLSLLEDLCLNGSVDNFELIFLLQSQHTDQLDTSPYTLENLLTKFKENQSVSYSSYYALLLYAVNLFLKRPAECQYILGEVMELINNGGNSILKMKIKLLCHLLSKKDMIMIGKLFSVQKTIEI</sequence>
<dbReference type="GO" id="GO:0030117">
    <property type="term" value="C:membrane coat"/>
    <property type="evidence" value="ECO:0007669"/>
    <property type="project" value="InterPro"/>
</dbReference>
<accession>A0A7I8VR57</accession>
<evidence type="ECO:0000256" key="3">
    <source>
        <dbReference type="ARBA" id="ARBA00022448"/>
    </source>
</evidence>
<feature type="domain" description="Clathrin/coatomer adaptor adaptin-like N-terminal" evidence="6">
    <location>
        <begin position="22"/>
        <end position="421"/>
    </location>
</feature>
<comment type="subcellular location">
    <subcellularLocation>
        <location evidence="1">Endomembrane system</location>
    </subcellularLocation>
</comment>
<dbReference type="OrthoDB" id="10254310at2759"/>
<dbReference type="InterPro" id="IPR016024">
    <property type="entry name" value="ARM-type_fold"/>
</dbReference>
<keyword evidence="8" id="KW-1185">Reference proteome</keyword>
<dbReference type="GO" id="GO:0016192">
    <property type="term" value="P:vesicle-mediated transport"/>
    <property type="evidence" value="ECO:0007669"/>
    <property type="project" value="InterPro"/>
</dbReference>
<dbReference type="AlphaFoldDB" id="A0A7I8VR57"/>
<comment type="caution">
    <text evidence="7">The sequence shown here is derived from an EMBL/GenBank/DDBJ whole genome shotgun (WGS) entry which is preliminary data.</text>
</comment>
<name>A0A7I8VR57_9ANNE</name>
<evidence type="ECO:0000313" key="7">
    <source>
        <dbReference type="EMBL" id="CAD5118807.1"/>
    </source>
</evidence>
<dbReference type="Pfam" id="PF01602">
    <property type="entry name" value="Adaptin_N"/>
    <property type="match status" value="1"/>
</dbReference>
<proteinExistence type="inferred from homology"/>
<dbReference type="Proteomes" id="UP000549394">
    <property type="component" value="Unassembled WGS sequence"/>
</dbReference>
<dbReference type="InterPro" id="IPR011989">
    <property type="entry name" value="ARM-like"/>
</dbReference>
<evidence type="ECO:0000256" key="4">
    <source>
        <dbReference type="ARBA" id="ARBA00022927"/>
    </source>
</evidence>
<dbReference type="GO" id="GO:0012505">
    <property type="term" value="C:endomembrane system"/>
    <property type="evidence" value="ECO:0007669"/>
    <property type="project" value="UniProtKB-SubCell"/>
</dbReference>
<dbReference type="InterPro" id="IPR026739">
    <property type="entry name" value="AP_beta"/>
</dbReference>
<dbReference type="Gene3D" id="1.25.10.10">
    <property type="entry name" value="Leucine-rich Repeat Variant"/>
    <property type="match status" value="1"/>
</dbReference>
<keyword evidence="3" id="KW-0813">Transport</keyword>
<dbReference type="EMBL" id="CAJFCJ010000009">
    <property type="protein sequence ID" value="CAD5118807.1"/>
    <property type="molecule type" value="Genomic_DNA"/>
</dbReference>
<dbReference type="SUPFAM" id="SSF48371">
    <property type="entry name" value="ARM repeat"/>
    <property type="match status" value="1"/>
</dbReference>
<dbReference type="InterPro" id="IPR002553">
    <property type="entry name" value="Clathrin/coatomer_adapt-like_N"/>
</dbReference>
<evidence type="ECO:0000256" key="5">
    <source>
        <dbReference type="ARBA" id="ARBA00023136"/>
    </source>
</evidence>
<organism evidence="7 8">
    <name type="scientific">Dimorphilus gyrociliatus</name>
    <dbReference type="NCBI Taxonomy" id="2664684"/>
    <lineage>
        <taxon>Eukaryota</taxon>
        <taxon>Metazoa</taxon>
        <taxon>Spiralia</taxon>
        <taxon>Lophotrochozoa</taxon>
        <taxon>Annelida</taxon>
        <taxon>Polychaeta</taxon>
        <taxon>Polychaeta incertae sedis</taxon>
        <taxon>Dinophilidae</taxon>
        <taxon>Dimorphilus</taxon>
    </lineage>
</organism>
<keyword evidence="4" id="KW-0653">Protein transport</keyword>
<gene>
    <name evidence="7" type="ORF">DGYR_LOCUS7128</name>
</gene>
<dbReference type="GO" id="GO:0006886">
    <property type="term" value="P:intracellular protein transport"/>
    <property type="evidence" value="ECO:0007669"/>
    <property type="project" value="InterPro"/>
</dbReference>
<comment type="similarity">
    <text evidence="2">Belongs to the adaptor complexes large subunit family.</text>
</comment>
<evidence type="ECO:0000256" key="1">
    <source>
        <dbReference type="ARBA" id="ARBA00004308"/>
    </source>
</evidence>
<evidence type="ECO:0000259" key="6">
    <source>
        <dbReference type="Pfam" id="PF01602"/>
    </source>
</evidence>
<reference evidence="7 8" key="1">
    <citation type="submission" date="2020-08" db="EMBL/GenBank/DDBJ databases">
        <authorList>
            <person name="Hejnol A."/>
        </authorList>
    </citation>
    <scope>NUCLEOTIDE SEQUENCE [LARGE SCALE GENOMIC DNA]</scope>
</reference>
<evidence type="ECO:0000256" key="2">
    <source>
        <dbReference type="ARBA" id="ARBA00006613"/>
    </source>
</evidence>